<evidence type="ECO:0000313" key="3">
    <source>
        <dbReference type="EMBL" id="OQE20378.1"/>
    </source>
</evidence>
<dbReference type="PANTHER" id="PTHR11571">
    <property type="entry name" value="GLUTATHIONE S-TRANSFERASE"/>
    <property type="match status" value="1"/>
</dbReference>
<dbReference type="PANTHER" id="PTHR11571:SF150">
    <property type="entry name" value="GLUTATHIONE S-TRANSFERASE"/>
    <property type="match status" value="1"/>
</dbReference>
<dbReference type="SUPFAM" id="SSF47616">
    <property type="entry name" value="GST C-terminal domain-like"/>
    <property type="match status" value="1"/>
</dbReference>
<reference evidence="4" key="1">
    <citation type="journal article" date="2017" name="Nat. Microbiol.">
        <title>Global analysis of biosynthetic gene clusters reveals vast potential of secondary metabolite production in Penicillium species.</title>
        <authorList>
            <person name="Nielsen J.C."/>
            <person name="Grijseels S."/>
            <person name="Prigent S."/>
            <person name="Ji B."/>
            <person name="Dainat J."/>
            <person name="Nielsen K.F."/>
            <person name="Frisvad J.C."/>
            <person name="Workman M."/>
            <person name="Nielsen J."/>
        </authorList>
    </citation>
    <scope>NUCLEOTIDE SEQUENCE [LARGE SCALE GENOMIC DNA]</scope>
    <source>
        <strain evidence="4">IBT 24891</strain>
    </source>
</reference>
<comment type="caution">
    <text evidence="3">The sequence shown here is derived from an EMBL/GenBank/DDBJ whole genome shotgun (WGS) entry which is preliminary data.</text>
</comment>
<gene>
    <name evidence="3" type="ORF">PENSTE_c013G05875</name>
</gene>
<sequence>MASSASLPVYHYLDIGRLGRGEVVNLFLQDAGIEFKKSLYPWDATWPQKSNDLKEKGLTRTGKLPALEYKGKILTQHIPILRYLSREIGSYDGETNWEKYVVDAVSDIYVDWRSKWVANLSEKKPEYKDQSAPEYYNLVAQYYSATQGPYLLGDKVTYVDFAVYQSIDNDRRTGTLPSTLPESLLKFKSAFEARPNIAEYIRQNE</sequence>
<dbReference type="InterPro" id="IPR036249">
    <property type="entry name" value="Thioredoxin-like_sf"/>
</dbReference>
<dbReference type="SUPFAM" id="SSF52833">
    <property type="entry name" value="Thioredoxin-like"/>
    <property type="match status" value="1"/>
</dbReference>
<evidence type="ECO:0000259" key="2">
    <source>
        <dbReference type="PROSITE" id="PS50405"/>
    </source>
</evidence>
<evidence type="ECO:0000259" key="1">
    <source>
        <dbReference type="PROSITE" id="PS50404"/>
    </source>
</evidence>
<dbReference type="PROSITE" id="PS50404">
    <property type="entry name" value="GST_NTER"/>
    <property type="match status" value="1"/>
</dbReference>
<keyword evidence="4" id="KW-1185">Reference proteome</keyword>
<dbReference type="GO" id="GO:0006749">
    <property type="term" value="P:glutathione metabolic process"/>
    <property type="evidence" value="ECO:0007669"/>
    <property type="project" value="TreeGrafter"/>
</dbReference>
<dbReference type="Gene3D" id="3.40.30.10">
    <property type="entry name" value="Glutaredoxin"/>
    <property type="match status" value="1"/>
</dbReference>
<dbReference type="InterPro" id="IPR004045">
    <property type="entry name" value="Glutathione_S-Trfase_N"/>
</dbReference>
<evidence type="ECO:0000313" key="4">
    <source>
        <dbReference type="Proteomes" id="UP000191285"/>
    </source>
</evidence>
<dbReference type="InterPro" id="IPR036282">
    <property type="entry name" value="Glutathione-S-Trfase_C_sf"/>
</dbReference>
<dbReference type="Pfam" id="PF02798">
    <property type="entry name" value="GST_N"/>
    <property type="match status" value="1"/>
</dbReference>
<name>A0A1V6T1Z9_9EURO</name>
<dbReference type="InterPro" id="IPR010987">
    <property type="entry name" value="Glutathione-S-Trfase_C-like"/>
</dbReference>
<accession>A0A1V6T1Z9</accession>
<dbReference type="InterPro" id="IPR004046">
    <property type="entry name" value="GST_C"/>
</dbReference>
<dbReference type="Pfam" id="PF14497">
    <property type="entry name" value="GST_C_3"/>
    <property type="match status" value="1"/>
</dbReference>
<protein>
    <recommendedName>
        <fullName evidence="5">Glutathione S-transferase</fullName>
    </recommendedName>
</protein>
<dbReference type="EMBL" id="MLKD01000013">
    <property type="protein sequence ID" value="OQE20378.1"/>
    <property type="molecule type" value="Genomic_DNA"/>
</dbReference>
<dbReference type="GO" id="GO:0004364">
    <property type="term" value="F:glutathione transferase activity"/>
    <property type="evidence" value="ECO:0007669"/>
    <property type="project" value="TreeGrafter"/>
</dbReference>
<evidence type="ECO:0008006" key="5">
    <source>
        <dbReference type="Google" id="ProtNLM"/>
    </source>
</evidence>
<dbReference type="InterPro" id="IPR050213">
    <property type="entry name" value="GST_superfamily"/>
</dbReference>
<dbReference type="PROSITE" id="PS50405">
    <property type="entry name" value="GST_CTER"/>
    <property type="match status" value="1"/>
</dbReference>
<dbReference type="STRING" id="303698.A0A1V6T1Z9"/>
<organism evidence="3 4">
    <name type="scientific">Penicillium steckii</name>
    <dbReference type="NCBI Taxonomy" id="303698"/>
    <lineage>
        <taxon>Eukaryota</taxon>
        <taxon>Fungi</taxon>
        <taxon>Dikarya</taxon>
        <taxon>Ascomycota</taxon>
        <taxon>Pezizomycotina</taxon>
        <taxon>Eurotiomycetes</taxon>
        <taxon>Eurotiomycetidae</taxon>
        <taxon>Eurotiales</taxon>
        <taxon>Aspergillaceae</taxon>
        <taxon>Penicillium</taxon>
    </lineage>
</organism>
<dbReference type="Gene3D" id="1.20.1050.10">
    <property type="match status" value="1"/>
</dbReference>
<feature type="domain" description="GST N-terminal" evidence="1">
    <location>
        <begin position="8"/>
        <end position="92"/>
    </location>
</feature>
<dbReference type="AlphaFoldDB" id="A0A1V6T1Z9"/>
<dbReference type="CDD" id="cd03039">
    <property type="entry name" value="GST_N_Sigma_like"/>
    <property type="match status" value="1"/>
</dbReference>
<dbReference type="OrthoDB" id="414243at2759"/>
<dbReference type="Proteomes" id="UP000191285">
    <property type="component" value="Unassembled WGS sequence"/>
</dbReference>
<proteinExistence type="predicted"/>
<feature type="domain" description="GST C-terminal" evidence="2">
    <location>
        <begin position="95"/>
        <end position="205"/>
    </location>
</feature>